<name>A0A554LMK5_9BACT</name>
<keyword evidence="2" id="KW-0808">Transferase</keyword>
<reference evidence="2 3" key="1">
    <citation type="submission" date="2017-07" db="EMBL/GenBank/DDBJ databases">
        <title>Mechanisms for carbon and nitrogen cycling indicate functional differentiation within the Candidate Phyla Radiation.</title>
        <authorList>
            <person name="Danczak R.E."/>
            <person name="Johnston M.D."/>
            <person name="Kenah C."/>
            <person name="Slattery M."/>
            <person name="Wrighton K.C."/>
            <person name="Wilkins M.J."/>
        </authorList>
    </citation>
    <scope>NUCLEOTIDE SEQUENCE [LARGE SCALE GENOMIC DNA]</scope>
    <source>
        <strain evidence="2">Athens1014_28</strain>
    </source>
</reference>
<dbReference type="GO" id="GO:0016740">
    <property type="term" value="F:transferase activity"/>
    <property type="evidence" value="ECO:0007669"/>
    <property type="project" value="UniProtKB-KW"/>
</dbReference>
<sequence length="272" mass="31419">MNKLELSIIIVDYKSLNFTLKLIASIEEFCKEINYEIIVVDNDPSADSAEKLKKKFTNKKNYKILKAKKNAGFGSGNNLGAKVAKGEYLLLLNPDTEIVDDSIEKMLDFLSKHAEIGALSPILYQKDASTIQRHSFGKFQTLLLVIFRRQAGSSFPRSRESTNSFFYSEMITAAALMIKKDLFNKIGGFDEKYFMYFEDEDLCREISKLGYKNAVLITAKIIHHEGQSSTSKEKKQFYYKSQDYYWQKWNGPVLTILMKTLRTPYLFFQKFN</sequence>
<dbReference type="InterPro" id="IPR001173">
    <property type="entry name" value="Glyco_trans_2-like"/>
</dbReference>
<evidence type="ECO:0000313" key="2">
    <source>
        <dbReference type="EMBL" id="TSC94111.1"/>
    </source>
</evidence>
<gene>
    <name evidence="2" type="ORF">Athens101428_423</name>
</gene>
<accession>A0A554LMK5</accession>
<evidence type="ECO:0000259" key="1">
    <source>
        <dbReference type="Pfam" id="PF00535"/>
    </source>
</evidence>
<feature type="domain" description="Glycosyltransferase 2-like" evidence="1">
    <location>
        <begin position="7"/>
        <end position="141"/>
    </location>
</feature>
<dbReference type="InterPro" id="IPR029044">
    <property type="entry name" value="Nucleotide-diphossugar_trans"/>
</dbReference>
<dbReference type="AlphaFoldDB" id="A0A554LMK5"/>
<dbReference type="Proteomes" id="UP000316495">
    <property type="component" value="Unassembled WGS sequence"/>
</dbReference>
<comment type="caution">
    <text evidence="2">The sequence shown here is derived from an EMBL/GenBank/DDBJ whole genome shotgun (WGS) entry which is preliminary data.</text>
</comment>
<proteinExistence type="predicted"/>
<protein>
    <submittedName>
        <fullName evidence="2">Glycosyltransferase</fullName>
    </submittedName>
</protein>
<evidence type="ECO:0000313" key="3">
    <source>
        <dbReference type="Proteomes" id="UP000316495"/>
    </source>
</evidence>
<dbReference type="EMBL" id="VMGN01000020">
    <property type="protein sequence ID" value="TSC94111.1"/>
    <property type="molecule type" value="Genomic_DNA"/>
</dbReference>
<dbReference type="PANTHER" id="PTHR43179:SF7">
    <property type="entry name" value="RHAMNOSYLTRANSFERASE WBBL"/>
    <property type="match status" value="1"/>
</dbReference>
<dbReference type="SUPFAM" id="SSF53448">
    <property type="entry name" value="Nucleotide-diphospho-sugar transferases"/>
    <property type="match status" value="1"/>
</dbReference>
<dbReference type="CDD" id="cd04186">
    <property type="entry name" value="GT_2_like_c"/>
    <property type="match status" value="1"/>
</dbReference>
<dbReference type="Pfam" id="PF00535">
    <property type="entry name" value="Glycos_transf_2"/>
    <property type="match status" value="1"/>
</dbReference>
<dbReference type="Gene3D" id="3.90.550.10">
    <property type="entry name" value="Spore Coat Polysaccharide Biosynthesis Protein SpsA, Chain A"/>
    <property type="match status" value="1"/>
</dbReference>
<dbReference type="PANTHER" id="PTHR43179">
    <property type="entry name" value="RHAMNOSYLTRANSFERASE WBBL"/>
    <property type="match status" value="1"/>
</dbReference>
<organism evidence="2 3">
    <name type="scientific">Candidatus Berkelbacteria bacterium Athens1014_28</name>
    <dbReference type="NCBI Taxonomy" id="2017145"/>
    <lineage>
        <taxon>Bacteria</taxon>
        <taxon>Candidatus Berkelbacteria</taxon>
    </lineage>
</organism>